<evidence type="ECO:0000313" key="2">
    <source>
        <dbReference type="EMBL" id="OBX03848.1"/>
    </source>
</evidence>
<dbReference type="RefSeq" id="WP_065237909.1">
    <property type="nucleotide sequence ID" value="NZ_JTJR01000037.1"/>
</dbReference>
<evidence type="ECO:0000256" key="1">
    <source>
        <dbReference type="SAM" id="MobiDB-lite"/>
    </source>
</evidence>
<feature type="compositionally biased region" description="Polar residues" evidence="1">
    <location>
        <begin position="1"/>
        <end position="16"/>
    </location>
</feature>
<evidence type="ECO:0000313" key="3">
    <source>
        <dbReference type="Proteomes" id="UP000092626"/>
    </source>
</evidence>
<gene>
    <name evidence="2" type="ORF">QV06_09380</name>
</gene>
<sequence length="92" mass="10765">MTSNSDTNRTLNNNADSLEKAIQKAKENGQQHLEVEIAELIKIFNKMDENNKKDYFEEIEYAQMMLQLLFFRTIETKLKISINSFSNSHGFM</sequence>
<dbReference type="AlphaFoldDB" id="A0A1A7PMS5"/>
<dbReference type="Proteomes" id="UP000092626">
    <property type="component" value="Unassembled WGS sequence"/>
</dbReference>
<proteinExistence type="predicted"/>
<comment type="caution">
    <text evidence="2">The sequence shown here is derived from an EMBL/GenBank/DDBJ whole genome shotgun (WGS) entry which is preliminary data.</text>
</comment>
<dbReference type="EMBL" id="JTJR01000037">
    <property type="protein sequence ID" value="OBX03848.1"/>
    <property type="molecule type" value="Genomic_DNA"/>
</dbReference>
<protein>
    <submittedName>
        <fullName evidence="2">Uncharacterized protein</fullName>
    </submittedName>
</protein>
<accession>A0A1A7PMS5</accession>
<organism evidence="2 3">
    <name type="scientific">Gallibacterium genomosp. 3</name>
    <dbReference type="NCBI Taxonomy" id="505345"/>
    <lineage>
        <taxon>Bacteria</taxon>
        <taxon>Pseudomonadati</taxon>
        <taxon>Pseudomonadota</taxon>
        <taxon>Gammaproteobacteria</taxon>
        <taxon>Pasteurellales</taxon>
        <taxon>Pasteurellaceae</taxon>
        <taxon>Gallibacterium</taxon>
    </lineage>
</organism>
<name>A0A1A7PMS5_9PAST</name>
<feature type="region of interest" description="Disordered" evidence="1">
    <location>
        <begin position="1"/>
        <end position="25"/>
    </location>
</feature>
<reference evidence="2 3" key="1">
    <citation type="submission" date="2014-11" db="EMBL/GenBank/DDBJ databases">
        <title>Pan-genome of Gallibacterium spp.</title>
        <authorList>
            <person name="Kudirkiene E."/>
            <person name="Bojesen A.M."/>
        </authorList>
    </citation>
    <scope>NUCLEOTIDE SEQUENCE [LARGE SCALE GENOMIC DNA]</scope>
    <source>
        <strain evidence="2 3">59/S3/89</strain>
    </source>
</reference>